<organism evidence="1 2">
    <name type="scientific">Cetraspora pellucida</name>
    <dbReference type="NCBI Taxonomy" id="1433469"/>
    <lineage>
        <taxon>Eukaryota</taxon>
        <taxon>Fungi</taxon>
        <taxon>Fungi incertae sedis</taxon>
        <taxon>Mucoromycota</taxon>
        <taxon>Glomeromycotina</taxon>
        <taxon>Glomeromycetes</taxon>
        <taxon>Diversisporales</taxon>
        <taxon>Gigasporaceae</taxon>
        <taxon>Cetraspora</taxon>
    </lineage>
</organism>
<comment type="caution">
    <text evidence="1">The sequence shown here is derived from an EMBL/GenBank/DDBJ whole genome shotgun (WGS) entry which is preliminary data.</text>
</comment>
<sequence>QCQKLVVGKNGHLIEWKKSLKTEKLKNLILQLRSIQILANLEQFQLFKDK</sequence>
<gene>
    <name evidence="1" type="ORF">SPELUC_LOCUS15479</name>
</gene>
<name>A0ACA9QVR7_9GLOM</name>
<keyword evidence="2" id="KW-1185">Reference proteome</keyword>
<protein>
    <submittedName>
        <fullName evidence="1">10421_t:CDS:1</fullName>
    </submittedName>
</protein>
<evidence type="ECO:0000313" key="1">
    <source>
        <dbReference type="EMBL" id="CAG8766335.1"/>
    </source>
</evidence>
<accession>A0ACA9QVR7</accession>
<feature type="non-terminal residue" evidence="1">
    <location>
        <position position="1"/>
    </location>
</feature>
<feature type="non-terminal residue" evidence="1">
    <location>
        <position position="50"/>
    </location>
</feature>
<dbReference type="Proteomes" id="UP000789366">
    <property type="component" value="Unassembled WGS sequence"/>
</dbReference>
<proteinExistence type="predicted"/>
<reference evidence="1" key="1">
    <citation type="submission" date="2021-06" db="EMBL/GenBank/DDBJ databases">
        <authorList>
            <person name="Kallberg Y."/>
            <person name="Tangrot J."/>
            <person name="Rosling A."/>
        </authorList>
    </citation>
    <scope>NUCLEOTIDE SEQUENCE</scope>
    <source>
        <strain evidence="1">28 12/20/2015</strain>
    </source>
</reference>
<dbReference type="EMBL" id="CAJVPW010051348">
    <property type="protein sequence ID" value="CAG8766335.1"/>
    <property type="molecule type" value="Genomic_DNA"/>
</dbReference>
<evidence type="ECO:0000313" key="2">
    <source>
        <dbReference type="Proteomes" id="UP000789366"/>
    </source>
</evidence>